<dbReference type="Proteomes" id="UP000245166">
    <property type="component" value="Unassembled WGS sequence"/>
</dbReference>
<dbReference type="AlphaFoldDB" id="A0A2U1ZUF2"/>
<reference evidence="1 2" key="1">
    <citation type="submission" date="2018-03" db="EMBL/GenBank/DDBJ databases">
        <title>Genome assembly of novel Miniimonas species PCH200.</title>
        <authorList>
            <person name="Thakur V."/>
            <person name="Kumar V."/>
            <person name="Singh D."/>
        </authorList>
    </citation>
    <scope>NUCLEOTIDE SEQUENCE [LARGE SCALE GENOMIC DNA]</scope>
    <source>
        <strain evidence="1 2">PCH200</strain>
    </source>
</reference>
<sequence length="109" mass="10917">MGDTVWLDPAGLRSVAGKVREVETPLTEAAPDVATASSASGSAGHDIAADALSKYASWWDPFATSLRGVASAAATTMESVADAYTATDDASADAFVRATTGPGTGAVPR</sequence>
<evidence type="ECO:0008006" key="3">
    <source>
        <dbReference type="Google" id="ProtNLM"/>
    </source>
</evidence>
<keyword evidence="2" id="KW-1185">Reference proteome</keyword>
<dbReference type="RefSeq" id="WP_109228963.1">
    <property type="nucleotide sequence ID" value="NZ_PYHR01000002.1"/>
</dbReference>
<comment type="caution">
    <text evidence="1">The sequence shown here is derived from an EMBL/GenBank/DDBJ whole genome shotgun (WGS) entry which is preliminary data.</text>
</comment>
<evidence type="ECO:0000313" key="2">
    <source>
        <dbReference type="Proteomes" id="UP000245166"/>
    </source>
</evidence>
<accession>A0A2U1ZUF2</accession>
<proteinExistence type="predicted"/>
<organism evidence="1 2">
    <name type="scientific">Serinibacter arcticus</name>
    <dbReference type="NCBI Taxonomy" id="1655435"/>
    <lineage>
        <taxon>Bacteria</taxon>
        <taxon>Bacillati</taxon>
        <taxon>Actinomycetota</taxon>
        <taxon>Actinomycetes</taxon>
        <taxon>Micrococcales</taxon>
        <taxon>Beutenbergiaceae</taxon>
        <taxon>Serinibacter</taxon>
    </lineage>
</organism>
<name>A0A2U1ZUF2_9MICO</name>
<dbReference type="EMBL" id="PYHR01000002">
    <property type="protein sequence ID" value="PWD50583.1"/>
    <property type="molecule type" value="Genomic_DNA"/>
</dbReference>
<evidence type="ECO:0000313" key="1">
    <source>
        <dbReference type="EMBL" id="PWD50583.1"/>
    </source>
</evidence>
<protein>
    <recommendedName>
        <fullName evidence="3">Excreted virulence factor EspC (Type VII ESX diderm)</fullName>
    </recommendedName>
</protein>
<gene>
    <name evidence="1" type="ORF">C8046_07885</name>
</gene>